<accession>A0A494XBA4</accession>
<dbReference type="Pfam" id="PF03596">
    <property type="entry name" value="Cad"/>
    <property type="match status" value="1"/>
</dbReference>
<feature type="transmembrane region" description="Helical" evidence="1">
    <location>
        <begin position="150"/>
        <end position="171"/>
    </location>
</feature>
<gene>
    <name evidence="2" type="ORF">D7S86_25835</name>
</gene>
<feature type="transmembrane region" description="Helical" evidence="1">
    <location>
        <begin position="39"/>
        <end position="60"/>
    </location>
</feature>
<keyword evidence="1" id="KW-1133">Transmembrane helix</keyword>
<keyword evidence="1" id="KW-0812">Transmembrane</keyword>
<organism evidence="2 3">
    <name type="scientific">Pararobbsia silviterrae</name>
    <dbReference type="NCBI Taxonomy" id="1792498"/>
    <lineage>
        <taxon>Bacteria</taxon>
        <taxon>Pseudomonadati</taxon>
        <taxon>Pseudomonadota</taxon>
        <taxon>Betaproteobacteria</taxon>
        <taxon>Burkholderiales</taxon>
        <taxon>Burkholderiaceae</taxon>
        <taxon>Pararobbsia</taxon>
    </lineage>
</organism>
<feature type="transmembrane region" description="Helical" evidence="1">
    <location>
        <begin position="118"/>
        <end position="138"/>
    </location>
</feature>
<comment type="caution">
    <text evidence="2">The sequence shown here is derived from an EMBL/GenBank/DDBJ whole genome shotgun (WGS) entry which is preliminary data.</text>
</comment>
<keyword evidence="1" id="KW-0472">Membrane</keyword>
<name>A0A494XBA4_9BURK</name>
<protein>
    <submittedName>
        <fullName evidence="2">Cadmium transporter</fullName>
    </submittedName>
</protein>
<evidence type="ECO:0000256" key="1">
    <source>
        <dbReference type="SAM" id="Phobius"/>
    </source>
</evidence>
<dbReference type="RefSeq" id="WP_121090820.1">
    <property type="nucleotide sequence ID" value="NZ_RBZU01000016.1"/>
</dbReference>
<dbReference type="Proteomes" id="UP000270342">
    <property type="component" value="Unassembled WGS sequence"/>
</dbReference>
<proteinExistence type="predicted"/>
<evidence type="ECO:0000313" key="3">
    <source>
        <dbReference type="Proteomes" id="UP000270342"/>
    </source>
</evidence>
<feature type="transmembrane region" description="Helical" evidence="1">
    <location>
        <begin position="6"/>
        <end position="27"/>
    </location>
</feature>
<evidence type="ECO:0000313" key="2">
    <source>
        <dbReference type="EMBL" id="RKP45756.1"/>
    </source>
</evidence>
<dbReference type="OrthoDB" id="7995400at2"/>
<feature type="transmembrane region" description="Helical" evidence="1">
    <location>
        <begin position="66"/>
        <end position="83"/>
    </location>
</feature>
<dbReference type="InterPro" id="IPR004676">
    <property type="entry name" value="Cd-R_transporter"/>
</dbReference>
<sequence>MLTAVLLAVAAFAATNVDNLFVLLACFADARGAARAVVIGQYIGSMALVAFAAVIAALMIHIPRAYVGLIGVMPILIGVGKALELFRRNGASMHGAADGVSPLSRTDGRVGAARTRSIVWMVATVAIANGSDNLAVYVPLFAARPLAEDIVVGLVFVVMVGIWCALANWLVSHRLIGRPIRRYAPLVLPWVLILIGFSVMLGNGTLSAFGL</sequence>
<feature type="transmembrane region" description="Helical" evidence="1">
    <location>
        <begin position="183"/>
        <end position="201"/>
    </location>
</feature>
<dbReference type="EMBL" id="RBZU01000016">
    <property type="protein sequence ID" value="RKP45756.1"/>
    <property type="molecule type" value="Genomic_DNA"/>
</dbReference>
<keyword evidence="3" id="KW-1185">Reference proteome</keyword>
<dbReference type="AlphaFoldDB" id="A0A494XBA4"/>
<reference evidence="2 3" key="1">
    <citation type="submission" date="2018-10" db="EMBL/GenBank/DDBJ databases">
        <title>Robbsia sp. DHC34, isolated from soil.</title>
        <authorList>
            <person name="Gao Z.-H."/>
            <person name="Qiu L.-H."/>
        </authorList>
    </citation>
    <scope>NUCLEOTIDE SEQUENCE [LARGE SCALE GENOMIC DNA]</scope>
    <source>
        <strain evidence="2 3">DHC34</strain>
    </source>
</reference>